<accession>A0ABX3PCY1</accession>
<feature type="region of interest" description="Disordered" evidence="1">
    <location>
        <begin position="277"/>
        <end position="319"/>
    </location>
</feature>
<dbReference type="RefSeq" id="WP_081176634.1">
    <property type="nucleotide sequence ID" value="NZ_MSPX01000011.1"/>
</dbReference>
<organism evidence="2 3">
    <name type="scientific">Xaviernesmea rhizosphaerae</name>
    <dbReference type="NCBI Taxonomy" id="1672749"/>
    <lineage>
        <taxon>Bacteria</taxon>
        <taxon>Pseudomonadati</taxon>
        <taxon>Pseudomonadota</taxon>
        <taxon>Alphaproteobacteria</taxon>
        <taxon>Hyphomicrobiales</taxon>
        <taxon>Rhizobiaceae</taxon>
        <taxon>Rhizobium/Agrobacterium group</taxon>
        <taxon>Xaviernesmea</taxon>
    </lineage>
</organism>
<evidence type="ECO:0008006" key="4">
    <source>
        <dbReference type="Google" id="ProtNLM"/>
    </source>
</evidence>
<dbReference type="Proteomes" id="UP000192652">
    <property type="component" value="Unassembled WGS sequence"/>
</dbReference>
<dbReference type="InterPro" id="IPR035437">
    <property type="entry name" value="SNase_OB-fold_sf"/>
</dbReference>
<dbReference type="SUPFAM" id="SSF50199">
    <property type="entry name" value="Staphylococcal nuclease"/>
    <property type="match status" value="1"/>
</dbReference>
<keyword evidence="3" id="KW-1185">Reference proteome</keyword>
<sequence>MRRSLISAGGGLTCLLATCLILWGGAASIRARDAAGSSTLSLETPDAAEVPADADPLAAMTQEEVPALPADETASAETGSDRPAQDAQGAGPAPGSALPATSAQVTSAPLAPPDGTATGDMAQAAPAPAPASTPTQTPAGDIDMLASSETRNMVLRHPIVLSAGLIRFPSYRVQLAGINPEEQRRRCGTGRDSWPCGALARTAFRNFVRARTFVCSLPKDLSLPEHQLARDPAIVAKCSVGGDDPAEWLVRHGWAEVPAGSDLAPLMEKARQEQIGFFGPDPRKDEAKRMQDALDAAPADMVPDEPDGEDSGDAPVANP</sequence>
<name>A0ABX3PCY1_9HYPH</name>
<evidence type="ECO:0000313" key="3">
    <source>
        <dbReference type="Proteomes" id="UP000192652"/>
    </source>
</evidence>
<gene>
    <name evidence="2" type="ORF">BTR14_13985</name>
</gene>
<evidence type="ECO:0000313" key="2">
    <source>
        <dbReference type="EMBL" id="OQP85882.1"/>
    </source>
</evidence>
<dbReference type="EMBL" id="MSPX01000011">
    <property type="protein sequence ID" value="OQP85882.1"/>
    <property type="molecule type" value="Genomic_DNA"/>
</dbReference>
<reference evidence="2 3" key="1">
    <citation type="journal article" date="2017" name="Antonie Van Leeuwenhoek">
        <title>Rhizobium rhizosphaerae sp. nov., a novel species isolated from rice rhizosphere.</title>
        <authorList>
            <person name="Zhao J.J."/>
            <person name="Zhang J."/>
            <person name="Zhang R.J."/>
            <person name="Zhang C.W."/>
            <person name="Yin H.Q."/>
            <person name="Zhang X.X."/>
        </authorList>
    </citation>
    <scope>NUCLEOTIDE SEQUENCE [LARGE SCALE GENOMIC DNA]</scope>
    <source>
        <strain evidence="2 3">RD15</strain>
    </source>
</reference>
<feature type="compositionally biased region" description="Low complexity" evidence="1">
    <location>
        <begin position="85"/>
        <end position="103"/>
    </location>
</feature>
<feature type="compositionally biased region" description="Low complexity" evidence="1">
    <location>
        <begin position="116"/>
        <end position="139"/>
    </location>
</feature>
<dbReference type="Gene3D" id="2.40.50.90">
    <property type="match status" value="1"/>
</dbReference>
<protein>
    <recommendedName>
        <fullName evidence="4">Thermonuclease family protein</fullName>
    </recommendedName>
</protein>
<feature type="compositionally biased region" description="Acidic residues" evidence="1">
    <location>
        <begin position="302"/>
        <end position="312"/>
    </location>
</feature>
<evidence type="ECO:0000256" key="1">
    <source>
        <dbReference type="SAM" id="MobiDB-lite"/>
    </source>
</evidence>
<comment type="caution">
    <text evidence="2">The sequence shown here is derived from an EMBL/GenBank/DDBJ whole genome shotgun (WGS) entry which is preliminary data.</text>
</comment>
<proteinExistence type="predicted"/>
<feature type="compositionally biased region" description="Basic and acidic residues" evidence="1">
    <location>
        <begin position="281"/>
        <end position="292"/>
    </location>
</feature>
<feature type="region of interest" description="Disordered" evidence="1">
    <location>
        <begin position="71"/>
        <end position="142"/>
    </location>
</feature>